<proteinExistence type="predicted"/>
<reference evidence="1 2" key="1">
    <citation type="submission" date="2017-09" db="EMBL/GenBank/DDBJ databases">
        <authorList>
            <person name="Haney C."/>
            <person name="Melnyk R."/>
        </authorList>
    </citation>
    <scope>NUCLEOTIDE SEQUENCE [LARGE SCALE GENOMIC DNA]</scope>
    <source>
        <strain evidence="1 2">CH229</strain>
    </source>
</reference>
<comment type="caution">
    <text evidence="1">The sequence shown here is derived from an EMBL/GenBank/DDBJ whole genome shotgun (WGS) entry which is preliminary data.</text>
</comment>
<evidence type="ECO:0000313" key="2">
    <source>
        <dbReference type="Proteomes" id="UP000218643"/>
    </source>
</evidence>
<dbReference type="EMBL" id="NXHE01000010">
    <property type="protein sequence ID" value="PCM49682.1"/>
    <property type="molecule type" value="Genomic_DNA"/>
</dbReference>
<evidence type="ECO:0000313" key="1">
    <source>
        <dbReference type="EMBL" id="PCM49682.1"/>
    </source>
</evidence>
<name>A0A854XCL0_PSEFL</name>
<protein>
    <submittedName>
        <fullName evidence="1">Phage tail protein</fullName>
    </submittedName>
</protein>
<accession>A0A854XCL0</accession>
<dbReference type="InterPro" id="IPR003458">
    <property type="entry name" value="Phage_T4_Gp38_tail_assem"/>
</dbReference>
<dbReference type="Pfam" id="PF02413">
    <property type="entry name" value="Caudo_TAP"/>
    <property type="match status" value="1"/>
</dbReference>
<dbReference type="AlphaFoldDB" id="A0A854XCL0"/>
<dbReference type="Proteomes" id="UP000218643">
    <property type="component" value="Unassembled WGS sequence"/>
</dbReference>
<sequence>MNLYALVEYSKVTQLKESEVSPEAPASPTSFWVDVTGNTQIRVGWGATFDGVWTFTPPSEQDLRNEAEQQKWQLLNFAAGWLLLNSLNYKVDTGIATPTEQALLLAYKQYCIAVSDVDKQPDYPATIVWPVAPF</sequence>
<organism evidence="1 2">
    <name type="scientific">Pseudomonas fluorescens</name>
    <dbReference type="NCBI Taxonomy" id="294"/>
    <lineage>
        <taxon>Bacteria</taxon>
        <taxon>Pseudomonadati</taxon>
        <taxon>Pseudomonadota</taxon>
        <taxon>Gammaproteobacteria</taxon>
        <taxon>Pseudomonadales</taxon>
        <taxon>Pseudomonadaceae</taxon>
        <taxon>Pseudomonas</taxon>
    </lineage>
</organism>
<dbReference type="RefSeq" id="WP_096795841.1">
    <property type="nucleotide sequence ID" value="NZ_NXHE01000010.1"/>
</dbReference>
<reference evidence="1 2" key="2">
    <citation type="submission" date="2017-10" db="EMBL/GenBank/DDBJ databases">
        <title>Rhizosphere-associated Pseudomonas modulate jasmonic acid/salicylic acid antagonism to induce systemic resistance to herbivores at the cost of susceptibility to pathogens.</title>
        <authorList>
            <person name="Haney C.H."/>
            <person name="Wiesmann C.L."/>
            <person name="Shapiro L.R."/>
            <person name="O'Sullivan L.R."/>
            <person name="Khorasani S."/>
            <person name="Melnyk R.A."/>
            <person name="Xiao L."/>
            <person name="Bush J."/>
            <person name="Carrillo J."/>
            <person name="Pierce N.E."/>
            <person name="Ausubel F.M."/>
        </authorList>
    </citation>
    <scope>NUCLEOTIDE SEQUENCE [LARGE SCALE GENOMIC DNA]</scope>
    <source>
        <strain evidence="1 2">CH229</strain>
    </source>
</reference>
<gene>
    <name evidence="1" type="ORF">CP335_10895</name>
</gene>